<dbReference type="EC" id="3.4.21.-" evidence="4"/>
<evidence type="ECO:0000313" key="4">
    <source>
        <dbReference type="EMBL" id="MFC3959736.1"/>
    </source>
</evidence>
<reference evidence="4 5" key="1">
    <citation type="journal article" date="2019" name="Int. J. Syst. Evol. Microbiol.">
        <title>The Global Catalogue of Microorganisms (GCM) 10K type strain sequencing project: providing services to taxonomists for standard genome sequencing and annotation.</title>
        <authorList>
            <consortium name="The Broad Institute Genomics Platform"/>
            <consortium name="The Broad Institute Genome Sequencing Center for Infectious Disease"/>
            <person name="Wu L."/>
            <person name="Ma J."/>
        </authorList>
    </citation>
    <scope>NUCLEOTIDE SEQUENCE [LARGE SCALE GENOMIC DNA]</scope>
    <source>
        <strain evidence="4 5">IBRC-M 10256</strain>
    </source>
</reference>
<keyword evidence="1 4" id="KW-0645">Protease</keyword>
<dbReference type="Gene3D" id="2.30.42.10">
    <property type="match status" value="1"/>
</dbReference>
<dbReference type="PRINTS" id="PR00834">
    <property type="entry name" value="PROTEASES2C"/>
</dbReference>
<comment type="caution">
    <text evidence="4">The sequence shown here is derived from an EMBL/GenBank/DDBJ whole genome shotgun (WGS) entry which is preliminary data.</text>
</comment>
<sequence>MDDPAISRRGFLAAGGGGFLAAVAGCAEPGSRARSGRGDSSLPSTVDLEERADGTVYTEIYADVIDSVAMVTVSGVETEDGGEGAGQGSAFVFDDHLVTNNHVVEGAELIQLQYTNGDWTEAEVVGTDVYSDLAALDVVHRPDSAASLPFADVLPTVGQEVLAVGNPYGLEGTMSQGIVSGVNRSLPGPQGYDIPNAVQTDAGVNPGNSGGPLLDIDGRVVGVVNAGIVEGVGFAISAALASRVLPSLIEAGRYDHPRMGVTLREVTPAVATANDLAEATGVLIVDVPADGPAAGVLQGSTDQVTYEGVSIPVGGDVVVGLAGEPIPDSGALSRVLALQASPGQTVPVEVRRDGESTTVDLELGARPTDP</sequence>
<dbReference type="SUPFAM" id="SSF50494">
    <property type="entry name" value="Trypsin-like serine proteases"/>
    <property type="match status" value="1"/>
</dbReference>
<dbReference type="Pfam" id="PF13180">
    <property type="entry name" value="PDZ_2"/>
    <property type="match status" value="1"/>
</dbReference>
<dbReference type="InterPro" id="IPR036034">
    <property type="entry name" value="PDZ_sf"/>
</dbReference>
<dbReference type="InterPro" id="IPR006311">
    <property type="entry name" value="TAT_signal"/>
</dbReference>
<dbReference type="PROSITE" id="PS51318">
    <property type="entry name" value="TAT"/>
    <property type="match status" value="1"/>
</dbReference>
<evidence type="ECO:0000256" key="1">
    <source>
        <dbReference type="ARBA" id="ARBA00022670"/>
    </source>
</evidence>
<dbReference type="InterPro" id="IPR001940">
    <property type="entry name" value="Peptidase_S1C"/>
</dbReference>
<dbReference type="PANTHER" id="PTHR43343:SF3">
    <property type="entry name" value="PROTEASE DO-LIKE 8, CHLOROPLASTIC"/>
    <property type="match status" value="1"/>
</dbReference>
<dbReference type="RefSeq" id="WP_256533250.1">
    <property type="nucleotide sequence ID" value="NZ_CP101824.1"/>
</dbReference>
<evidence type="ECO:0000259" key="3">
    <source>
        <dbReference type="Pfam" id="PF13180"/>
    </source>
</evidence>
<gene>
    <name evidence="4" type="ORF">ACFOUR_15345</name>
</gene>
<dbReference type="InterPro" id="IPR051201">
    <property type="entry name" value="Chloro_Bact_Ser_Proteases"/>
</dbReference>
<feature type="domain" description="PDZ" evidence="3">
    <location>
        <begin position="257"/>
        <end position="363"/>
    </location>
</feature>
<dbReference type="GeneID" id="73902362"/>
<dbReference type="Proteomes" id="UP001595846">
    <property type="component" value="Unassembled WGS sequence"/>
</dbReference>
<keyword evidence="2 4" id="KW-0378">Hydrolase</keyword>
<organism evidence="4 5">
    <name type="scientific">Halovivax cerinus</name>
    <dbReference type="NCBI Taxonomy" id="1487865"/>
    <lineage>
        <taxon>Archaea</taxon>
        <taxon>Methanobacteriati</taxon>
        <taxon>Methanobacteriota</taxon>
        <taxon>Stenosarchaea group</taxon>
        <taxon>Halobacteria</taxon>
        <taxon>Halobacteriales</taxon>
        <taxon>Natrialbaceae</taxon>
        <taxon>Halovivax</taxon>
    </lineage>
</organism>
<evidence type="ECO:0000313" key="5">
    <source>
        <dbReference type="Proteomes" id="UP001595846"/>
    </source>
</evidence>
<name>A0ABD5NSJ7_9EURY</name>
<proteinExistence type="predicted"/>
<dbReference type="PANTHER" id="PTHR43343">
    <property type="entry name" value="PEPTIDASE S12"/>
    <property type="match status" value="1"/>
</dbReference>
<accession>A0ABD5NSJ7</accession>
<evidence type="ECO:0000256" key="2">
    <source>
        <dbReference type="ARBA" id="ARBA00022801"/>
    </source>
</evidence>
<keyword evidence="5" id="KW-1185">Reference proteome</keyword>
<dbReference type="EMBL" id="JBHSAQ010000013">
    <property type="protein sequence ID" value="MFC3959736.1"/>
    <property type="molecule type" value="Genomic_DNA"/>
</dbReference>
<dbReference type="Gene3D" id="2.40.10.120">
    <property type="match status" value="1"/>
</dbReference>
<dbReference type="InterPro" id="IPR009003">
    <property type="entry name" value="Peptidase_S1_PA"/>
</dbReference>
<dbReference type="GO" id="GO:0008233">
    <property type="term" value="F:peptidase activity"/>
    <property type="evidence" value="ECO:0007669"/>
    <property type="project" value="UniProtKB-KW"/>
</dbReference>
<dbReference type="SUPFAM" id="SSF50156">
    <property type="entry name" value="PDZ domain-like"/>
    <property type="match status" value="1"/>
</dbReference>
<dbReference type="AlphaFoldDB" id="A0ABD5NSJ7"/>
<dbReference type="GO" id="GO:0006508">
    <property type="term" value="P:proteolysis"/>
    <property type="evidence" value="ECO:0007669"/>
    <property type="project" value="UniProtKB-KW"/>
</dbReference>
<protein>
    <submittedName>
        <fullName evidence="4">S1C family serine protease</fullName>
        <ecNumber evidence="4">3.4.21.-</ecNumber>
    </submittedName>
</protein>
<dbReference type="Pfam" id="PF13365">
    <property type="entry name" value="Trypsin_2"/>
    <property type="match status" value="1"/>
</dbReference>
<dbReference type="InterPro" id="IPR001478">
    <property type="entry name" value="PDZ"/>
</dbReference>